<evidence type="ECO:0000256" key="1">
    <source>
        <dbReference type="ARBA" id="ARBA00004370"/>
    </source>
</evidence>
<comment type="caution">
    <text evidence="8">The sequence shown here is derived from an EMBL/GenBank/DDBJ whole genome shotgun (WGS) entry which is preliminary data.</text>
</comment>
<dbReference type="InterPro" id="IPR008983">
    <property type="entry name" value="Tumour_necrosis_fac-like_dom"/>
</dbReference>
<evidence type="ECO:0000313" key="9">
    <source>
        <dbReference type="Proteomes" id="UP001374579"/>
    </source>
</evidence>
<keyword evidence="3" id="KW-0202">Cytokine</keyword>
<feature type="domain" description="THD" evidence="7">
    <location>
        <begin position="199"/>
        <end position="344"/>
    </location>
</feature>
<sequence>MDRPPIYNPSRSSSTTSSESSLPYATMIPNSSKEKLLPTFKPQSPRHHPKPFAKKGLRTPSRKIALSAFLISLLCLLLLALSALLVFFYLKDLQGGVFQGHEEVCMPCDQVRPNPLSDAHSPLLDLLEVRPSKDVVDTEICCAHTAAQYAALFKLILQRQEEVKRLADVLGYHDDKRVGENGDVLRDPVASALGEHKAISAHLVHKPPSSSTDEPGIQRWKSGAESPMSHVRQGLVFEDNNKITVVTPGLYFVYCQILYNKADKPFTSIVASSYVIRNSLLLPASSGILLKSRHTRFNDDTDRHSSYVGGLFFLHKGDELFVKVSVPEAVSHDDRASFFGLFKVGN</sequence>
<dbReference type="GO" id="GO:0016020">
    <property type="term" value="C:membrane"/>
    <property type="evidence" value="ECO:0007669"/>
    <property type="project" value="UniProtKB-SubCell"/>
</dbReference>
<dbReference type="Pfam" id="PF00229">
    <property type="entry name" value="TNF"/>
    <property type="match status" value="1"/>
</dbReference>
<evidence type="ECO:0000256" key="3">
    <source>
        <dbReference type="ARBA" id="ARBA00022514"/>
    </source>
</evidence>
<evidence type="ECO:0000259" key="7">
    <source>
        <dbReference type="PROSITE" id="PS50049"/>
    </source>
</evidence>
<evidence type="ECO:0000256" key="6">
    <source>
        <dbReference type="SAM" id="Phobius"/>
    </source>
</evidence>
<keyword evidence="6" id="KW-0812">Transmembrane</keyword>
<dbReference type="GO" id="GO:0005615">
    <property type="term" value="C:extracellular space"/>
    <property type="evidence" value="ECO:0007669"/>
    <property type="project" value="UniProtKB-KW"/>
</dbReference>
<feature type="region of interest" description="Disordered" evidence="5">
    <location>
        <begin position="1"/>
        <end position="55"/>
    </location>
</feature>
<comment type="similarity">
    <text evidence="2">Belongs to the tumor necrosis factor family.</text>
</comment>
<organism evidence="8 9">
    <name type="scientific">Littorina saxatilis</name>
    <dbReference type="NCBI Taxonomy" id="31220"/>
    <lineage>
        <taxon>Eukaryota</taxon>
        <taxon>Metazoa</taxon>
        <taxon>Spiralia</taxon>
        <taxon>Lophotrochozoa</taxon>
        <taxon>Mollusca</taxon>
        <taxon>Gastropoda</taxon>
        <taxon>Caenogastropoda</taxon>
        <taxon>Littorinimorpha</taxon>
        <taxon>Littorinoidea</taxon>
        <taxon>Littorinidae</taxon>
        <taxon>Littorina</taxon>
    </lineage>
</organism>
<dbReference type="Proteomes" id="UP001374579">
    <property type="component" value="Unassembled WGS sequence"/>
</dbReference>
<feature type="compositionally biased region" description="Low complexity" evidence="5">
    <location>
        <begin position="10"/>
        <end position="21"/>
    </location>
</feature>
<dbReference type="PANTHER" id="PTHR11471:SF13">
    <property type="entry name" value="TNF FAMILY PROFILE DOMAIN-CONTAINING PROTEIN"/>
    <property type="match status" value="1"/>
</dbReference>
<dbReference type="GO" id="GO:0005125">
    <property type="term" value="F:cytokine activity"/>
    <property type="evidence" value="ECO:0007669"/>
    <property type="project" value="UniProtKB-KW"/>
</dbReference>
<dbReference type="SMART" id="SM00207">
    <property type="entry name" value="TNF"/>
    <property type="match status" value="1"/>
</dbReference>
<reference evidence="8 9" key="1">
    <citation type="submission" date="2024-02" db="EMBL/GenBank/DDBJ databases">
        <title>Chromosome-scale genome assembly of the rough periwinkle Littorina saxatilis.</title>
        <authorList>
            <person name="De Jode A."/>
            <person name="Faria R."/>
            <person name="Formenti G."/>
            <person name="Sims Y."/>
            <person name="Smith T.P."/>
            <person name="Tracey A."/>
            <person name="Wood J.M.D."/>
            <person name="Zagrodzka Z.B."/>
            <person name="Johannesson K."/>
            <person name="Butlin R.K."/>
            <person name="Leder E.H."/>
        </authorList>
    </citation>
    <scope>NUCLEOTIDE SEQUENCE [LARGE SCALE GENOMIC DNA]</scope>
    <source>
        <strain evidence="8">Snail1</strain>
        <tissue evidence="8">Muscle</tissue>
    </source>
</reference>
<dbReference type="AlphaFoldDB" id="A0AAN9GPE1"/>
<dbReference type="SUPFAM" id="SSF49842">
    <property type="entry name" value="TNF-like"/>
    <property type="match status" value="1"/>
</dbReference>
<dbReference type="PROSITE" id="PS50049">
    <property type="entry name" value="THD_2"/>
    <property type="match status" value="1"/>
</dbReference>
<evidence type="ECO:0000256" key="2">
    <source>
        <dbReference type="ARBA" id="ARBA00008670"/>
    </source>
</evidence>
<name>A0AAN9GPE1_9CAEN</name>
<dbReference type="InterPro" id="IPR006052">
    <property type="entry name" value="TNF_dom"/>
</dbReference>
<dbReference type="GO" id="GO:0006955">
    <property type="term" value="P:immune response"/>
    <property type="evidence" value="ECO:0007669"/>
    <property type="project" value="InterPro"/>
</dbReference>
<evidence type="ECO:0000313" key="8">
    <source>
        <dbReference type="EMBL" id="KAK7116177.1"/>
    </source>
</evidence>
<proteinExistence type="inferred from homology"/>
<keyword evidence="9" id="KW-1185">Reference proteome</keyword>
<feature type="transmembrane region" description="Helical" evidence="6">
    <location>
        <begin position="64"/>
        <end position="90"/>
    </location>
</feature>
<keyword evidence="6" id="KW-1133">Transmembrane helix</keyword>
<keyword evidence="4 6" id="KW-0472">Membrane</keyword>
<evidence type="ECO:0000256" key="4">
    <source>
        <dbReference type="ARBA" id="ARBA00023136"/>
    </source>
</evidence>
<feature type="compositionally biased region" description="Basic residues" evidence="5">
    <location>
        <begin position="44"/>
        <end position="55"/>
    </location>
</feature>
<protein>
    <recommendedName>
        <fullName evidence="7">THD domain-containing protein</fullName>
    </recommendedName>
</protein>
<dbReference type="PANTHER" id="PTHR11471">
    <property type="entry name" value="TUMOR NECROSIS FACTOR FAMILY MEMBER"/>
    <property type="match status" value="1"/>
</dbReference>
<gene>
    <name evidence="8" type="ORF">V1264_001904</name>
</gene>
<dbReference type="EMBL" id="JBAMIC010000001">
    <property type="protein sequence ID" value="KAK7116177.1"/>
    <property type="molecule type" value="Genomic_DNA"/>
</dbReference>
<dbReference type="Gene3D" id="2.60.120.40">
    <property type="match status" value="1"/>
</dbReference>
<evidence type="ECO:0000256" key="5">
    <source>
        <dbReference type="SAM" id="MobiDB-lite"/>
    </source>
</evidence>
<comment type="subcellular location">
    <subcellularLocation>
        <location evidence="1">Membrane</location>
    </subcellularLocation>
</comment>
<accession>A0AAN9GPE1</accession>
<dbReference type="GO" id="GO:0005164">
    <property type="term" value="F:tumor necrosis factor receptor binding"/>
    <property type="evidence" value="ECO:0007669"/>
    <property type="project" value="InterPro"/>
</dbReference>